<dbReference type="InterPro" id="IPR037039">
    <property type="entry name" value="CM_AroQ_sf_eucaryotic"/>
</dbReference>
<dbReference type="NCBIfam" id="TIGR01802">
    <property type="entry name" value="CM_pl-yst"/>
    <property type="match status" value="1"/>
</dbReference>
<dbReference type="PROSITE" id="PS51169">
    <property type="entry name" value="CHORISMATE_MUT_3"/>
    <property type="match status" value="1"/>
</dbReference>
<dbReference type="PANTHER" id="PTHR21145">
    <property type="entry name" value="CHORISMATE MUTASE"/>
    <property type="match status" value="1"/>
</dbReference>
<evidence type="ECO:0000256" key="1">
    <source>
        <dbReference type="ARBA" id="ARBA00004496"/>
    </source>
</evidence>
<dbReference type="EMBL" id="KV784353">
    <property type="protein sequence ID" value="OEU23051.1"/>
    <property type="molecule type" value="Genomic_DNA"/>
</dbReference>
<organism evidence="5 6">
    <name type="scientific">Fragilariopsis cylindrus CCMP1102</name>
    <dbReference type="NCBI Taxonomy" id="635003"/>
    <lineage>
        <taxon>Eukaryota</taxon>
        <taxon>Sar</taxon>
        <taxon>Stramenopiles</taxon>
        <taxon>Ochrophyta</taxon>
        <taxon>Bacillariophyta</taxon>
        <taxon>Bacillariophyceae</taxon>
        <taxon>Bacillariophycidae</taxon>
        <taxon>Bacillariales</taxon>
        <taxon>Bacillariaceae</taxon>
        <taxon>Fragilariopsis</taxon>
    </lineage>
</organism>
<evidence type="ECO:0000313" key="5">
    <source>
        <dbReference type="EMBL" id="OEU23051.1"/>
    </source>
</evidence>
<dbReference type="InterPro" id="IPR008238">
    <property type="entry name" value="Chorismate_mutase_AroQ_euk"/>
</dbReference>
<dbReference type="GO" id="GO:0005737">
    <property type="term" value="C:cytoplasm"/>
    <property type="evidence" value="ECO:0007669"/>
    <property type="project" value="UniProtKB-SubCell"/>
</dbReference>
<keyword evidence="3" id="KW-0963">Cytoplasm</keyword>
<dbReference type="SUPFAM" id="SSF48600">
    <property type="entry name" value="Chorismate mutase II"/>
    <property type="match status" value="1"/>
</dbReference>
<comment type="subcellular location">
    <subcellularLocation>
        <location evidence="1">Cytoplasm</location>
    </subcellularLocation>
</comment>
<evidence type="ECO:0000256" key="4">
    <source>
        <dbReference type="ARBA" id="ARBA00023235"/>
    </source>
</evidence>
<dbReference type="PANTHER" id="PTHR21145:SF12">
    <property type="entry name" value="CHORISMATE MUTASE"/>
    <property type="match status" value="1"/>
</dbReference>
<evidence type="ECO:0000313" key="6">
    <source>
        <dbReference type="Proteomes" id="UP000095751"/>
    </source>
</evidence>
<sequence length="290" mass="32597">NIKTSEFLSLDSIRASLIRQEETIIFALIERAQFRQNNAVYEKGIEKERNLFSESDNESDNDKANDVSFLEYMLTETEKLHASVRRYRSPEEHAFYPEKQLVDPTDTVLKQQLEYQSGLLSDIGDASSVNFNEILLKKYIEDVVPAICAKGDDEQHGSSVLNDVAVLQALSKRVHYGKFVAESKYLGDPDAYQALVDANDAEGVMKLLTNEAVELKVLRRARLKAATYGTDPLLADLPPLYGEQKGIPSIALGDDGSEDNKVCALTVEIIYRDLIIPLTKDVEVAYLFRR</sequence>
<feature type="non-terminal residue" evidence="5">
    <location>
        <position position="1"/>
    </location>
</feature>
<dbReference type="Gene3D" id="1.10.590.10">
    <property type="entry name" value="Chorismate mutase, AroQ class superfamily, eukaryotic"/>
    <property type="match status" value="1"/>
</dbReference>
<evidence type="ECO:0000256" key="2">
    <source>
        <dbReference type="ARBA" id="ARBA00012404"/>
    </source>
</evidence>
<dbReference type="GO" id="GO:0009073">
    <property type="term" value="P:aromatic amino acid family biosynthetic process"/>
    <property type="evidence" value="ECO:0007669"/>
    <property type="project" value="InterPro"/>
</dbReference>
<keyword evidence="4" id="KW-0413">Isomerase</keyword>
<dbReference type="KEGG" id="fcy:FRACYDRAFT_160102"/>
<reference evidence="5 6" key="1">
    <citation type="submission" date="2016-09" db="EMBL/GenBank/DDBJ databases">
        <title>Extensive genetic diversity and differential bi-allelic expression allows diatom success in the polar Southern Ocean.</title>
        <authorList>
            <consortium name="DOE Joint Genome Institute"/>
            <person name="Mock T."/>
            <person name="Otillar R.P."/>
            <person name="Strauss J."/>
            <person name="Dupont C."/>
            <person name="Frickenhaus S."/>
            <person name="Maumus F."/>
            <person name="Mcmullan M."/>
            <person name="Sanges R."/>
            <person name="Schmutz J."/>
            <person name="Toseland A."/>
            <person name="Valas R."/>
            <person name="Veluchamy A."/>
            <person name="Ward B.J."/>
            <person name="Allen A."/>
            <person name="Barry K."/>
            <person name="Falciatore A."/>
            <person name="Ferrante M."/>
            <person name="Fortunato A.E."/>
            <person name="Gloeckner G."/>
            <person name="Gruber A."/>
            <person name="Hipkin R."/>
            <person name="Janech M."/>
            <person name="Kroth P."/>
            <person name="Leese F."/>
            <person name="Lindquist E."/>
            <person name="Lyon B.R."/>
            <person name="Martin J."/>
            <person name="Mayer C."/>
            <person name="Parker M."/>
            <person name="Quesneville H."/>
            <person name="Raymond J."/>
            <person name="Uhlig C."/>
            <person name="Valentin K.U."/>
            <person name="Worden A.Z."/>
            <person name="Armbrust E.V."/>
            <person name="Bowler C."/>
            <person name="Green B."/>
            <person name="Moulton V."/>
            <person name="Van Oosterhout C."/>
            <person name="Grigoriev I."/>
        </authorList>
    </citation>
    <scope>NUCLEOTIDE SEQUENCE [LARGE SCALE GENOMIC DNA]</scope>
    <source>
        <strain evidence="5 6">CCMP1102</strain>
    </source>
</reference>
<evidence type="ECO:0000256" key="3">
    <source>
        <dbReference type="ARBA" id="ARBA00022490"/>
    </source>
</evidence>
<keyword evidence="6" id="KW-1185">Reference proteome</keyword>
<dbReference type="GO" id="GO:0004106">
    <property type="term" value="F:chorismate mutase activity"/>
    <property type="evidence" value="ECO:0007669"/>
    <property type="project" value="UniProtKB-EC"/>
</dbReference>
<feature type="non-terminal residue" evidence="5">
    <location>
        <position position="290"/>
    </location>
</feature>
<dbReference type="InterPro" id="IPR036263">
    <property type="entry name" value="Chorismate_II_sf"/>
</dbReference>
<proteinExistence type="predicted"/>
<gene>
    <name evidence="5" type="ORF">FRACYDRAFT_160102</name>
</gene>
<dbReference type="UniPathway" id="UPA00120">
    <property type="reaction ID" value="UER00203"/>
</dbReference>
<protein>
    <recommendedName>
        <fullName evidence="2">chorismate mutase</fullName>
        <ecNumber evidence="2">5.4.99.5</ecNumber>
    </recommendedName>
</protein>
<dbReference type="InParanoid" id="A0A1E7FY19"/>
<dbReference type="GO" id="GO:0046417">
    <property type="term" value="P:chorismate metabolic process"/>
    <property type="evidence" value="ECO:0007669"/>
    <property type="project" value="InterPro"/>
</dbReference>
<accession>A0A1E7FY19</accession>
<dbReference type="OrthoDB" id="191918at2759"/>
<dbReference type="AlphaFoldDB" id="A0A1E7FY19"/>
<dbReference type="EC" id="5.4.99.5" evidence="2"/>
<name>A0A1E7FY19_9STRA</name>
<dbReference type="Proteomes" id="UP000095751">
    <property type="component" value="Unassembled WGS sequence"/>
</dbReference>